<name>A0A423PS81_9GAMM</name>
<evidence type="ECO:0000313" key="2">
    <source>
        <dbReference type="Proteomes" id="UP000285310"/>
    </source>
</evidence>
<proteinExistence type="predicted"/>
<evidence type="ECO:0000313" key="1">
    <source>
        <dbReference type="EMBL" id="ROO28469.1"/>
    </source>
</evidence>
<dbReference type="Proteomes" id="UP000285310">
    <property type="component" value="Unassembled WGS sequence"/>
</dbReference>
<keyword evidence="2" id="KW-1185">Reference proteome</keyword>
<dbReference type="InParanoid" id="A0A423PS81"/>
<organism evidence="1 2">
    <name type="scientific">Salinisphaera japonica YTM-1</name>
    <dbReference type="NCBI Taxonomy" id="1209778"/>
    <lineage>
        <taxon>Bacteria</taxon>
        <taxon>Pseudomonadati</taxon>
        <taxon>Pseudomonadota</taxon>
        <taxon>Gammaproteobacteria</taxon>
        <taxon>Salinisphaerales</taxon>
        <taxon>Salinisphaeraceae</taxon>
        <taxon>Salinisphaera</taxon>
    </lineage>
</organism>
<accession>A0A423PS81</accession>
<reference evidence="1 2" key="1">
    <citation type="submission" date="2013-10" db="EMBL/GenBank/DDBJ databases">
        <title>Salinisphaera japonica YTM-1 Genome Sequencing.</title>
        <authorList>
            <person name="Lai Q."/>
            <person name="Li C."/>
            <person name="Shao Z."/>
        </authorList>
    </citation>
    <scope>NUCLEOTIDE SEQUENCE [LARGE SCALE GENOMIC DNA]</scope>
    <source>
        <strain evidence="1 2">YTM-1</strain>
    </source>
</reference>
<dbReference type="EMBL" id="AYKG01000021">
    <property type="protein sequence ID" value="ROO28469.1"/>
    <property type="molecule type" value="Genomic_DNA"/>
</dbReference>
<dbReference type="AlphaFoldDB" id="A0A423PS81"/>
<gene>
    <name evidence="1" type="ORF">SAJA_07905</name>
</gene>
<protein>
    <submittedName>
        <fullName evidence="1">Uncharacterized protein</fullName>
    </submittedName>
</protein>
<comment type="caution">
    <text evidence="1">The sequence shown here is derived from an EMBL/GenBank/DDBJ whole genome shotgun (WGS) entry which is preliminary data.</text>
</comment>
<sequence length="66" mass="6759">MYAYACAAYSGALDSTHLGRRLLVIGLADMFLPACTARCMAATLAMSDNNLSVHGVVAGCPVPAAL</sequence>